<sequence>MQSELLPENTSGLIGFNIEGVKTSFGVISSTKMWRGDDYVRSPDEVSKVPDYGEGSNLVTVKLFHSGGFVTNRKGELTYLKVEVDYFDEVTTDQLCLE</sequence>
<evidence type="ECO:0000313" key="1">
    <source>
        <dbReference type="EMBL" id="CAI9117244.1"/>
    </source>
</evidence>
<reference evidence="1" key="1">
    <citation type="submission" date="2023-03" db="EMBL/GenBank/DDBJ databases">
        <authorList>
            <person name="Julca I."/>
        </authorList>
    </citation>
    <scope>NUCLEOTIDE SEQUENCE</scope>
</reference>
<dbReference type="Proteomes" id="UP001161247">
    <property type="component" value="Chromosome 9"/>
</dbReference>
<accession>A0AAV1EC30</accession>
<evidence type="ECO:0000313" key="2">
    <source>
        <dbReference type="Proteomes" id="UP001161247"/>
    </source>
</evidence>
<proteinExistence type="predicted"/>
<name>A0AAV1EC30_OLDCO</name>
<dbReference type="EMBL" id="OX459126">
    <property type="protein sequence ID" value="CAI9117244.1"/>
    <property type="molecule type" value="Genomic_DNA"/>
</dbReference>
<keyword evidence="2" id="KW-1185">Reference proteome</keyword>
<organism evidence="1 2">
    <name type="scientific">Oldenlandia corymbosa var. corymbosa</name>
    <dbReference type="NCBI Taxonomy" id="529605"/>
    <lineage>
        <taxon>Eukaryota</taxon>
        <taxon>Viridiplantae</taxon>
        <taxon>Streptophyta</taxon>
        <taxon>Embryophyta</taxon>
        <taxon>Tracheophyta</taxon>
        <taxon>Spermatophyta</taxon>
        <taxon>Magnoliopsida</taxon>
        <taxon>eudicotyledons</taxon>
        <taxon>Gunneridae</taxon>
        <taxon>Pentapetalae</taxon>
        <taxon>asterids</taxon>
        <taxon>lamiids</taxon>
        <taxon>Gentianales</taxon>
        <taxon>Rubiaceae</taxon>
        <taxon>Rubioideae</taxon>
        <taxon>Spermacoceae</taxon>
        <taxon>Hedyotis-Oldenlandia complex</taxon>
        <taxon>Oldenlandia</taxon>
    </lineage>
</organism>
<gene>
    <name evidence="1" type="ORF">OLC1_LOCUS23339</name>
</gene>
<protein>
    <submittedName>
        <fullName evidence="1">OLC1v1018593C1</fullName>
    </submittedName>
</protein>
<dbReference type="AlphaFoldDB" id="A0AAV1EC30"/>